<dbReference type="PANTHER" id="PTHR21011">
    <property type="entry name" value="MITOCHONDRIAL 28S RIBOSOMAL PROTEIN S6"/>
    <property type="match status" value="1"/>
</dbReference>
<dbReference type="SUPFAM" id="SSF54995">
    <property type="entry name" value="Ribosomal protein S6"/>
    <property type="match status" value="1"/>
</dbReference>
<evidence type="ECO:0000256" key="1">
    <source>
        <dbReference type="ARBA" id="ARBA00009512"/>
    </source>
</evidence>
<comment type="similarity">
    <text evidence="1">Belongs to the bacterial ribosomal protein bS6 family.</text>
</comment>
<dbReference type="NCBIfam" id="TIGR00166">
    <property type="entry name" value="S6"/>
    <property type="match status" value="1"/>
</dbReference>
<feature type="region of interest" description="Disordered" evidence="2">
    <location>
        <begin position="99"/>
        <end position="147"/>
    </location>
</feature>
<dbReference type="AlphaFoldDB" id="A0A381TH18"/>
<dbReference type="PANTHER" id="PTHR21011:SF1">
    <property type="entry name" value="SMALL RIBOSOMAL SUBUNIT PROTEIN BS6M"/>
    <property type="match status" value="1"/>
</dbReference>
<dbReference type="Pfam" id="PF01250">
    <property type="entry name" value="Ribosomal_S6"/>
    <property type="match status" value="1"/>
</dbReference>
<feature type="compositionally biased region" description="Basic and acidic residues" evidence="2">
    <location>
        <begin position="129"/>
        <end position="147"/>
    </location>
</feature>
<gene>
    <name evidence="3" type="ORF">METZ01_LOCUS66077</name>
</gene>
<dbReference type="InterPro" id="IPR020814">
    <property type="entry name" value="Ribosomal_S6_plastid/chlpt"/>
</dbReference>
<organism evidence="3">
    <name type="scientific">marine metagenome</name>
    <dbReference type="NCBI Taxonomy" id="408172"/>
    <lineage>
        <taxon>unclassified sequences</taxon>
        <taxon>metagenomes</taxon>
        <taxon>ecological metagenomes</taxon>
    </lineage>
</organism>
<dbReference type="HAMAP" id="MF_00360">
    <property type="entry name" value="Ribosomal_bS6"/>
    <property type="match status" value="1"/>
</dbReference>
<dbReference type="InterPro" id="IPR035980">
    <property type="entry name" value="Ribosomal_bS6_sf"/>
</dbReference>
<reference evidence="3" key="1">
    <citation type="submission" date="2018-05" db="EMBL/GenBank/DDBJ databases">
        <authorList>
            <person name="Lanie J.A."/>
            <person name="Ng W.-L."/>
            <person name="Kazmierczak K.M."/>
            <person name="Andrzejewski T.M."/>
            <person name="Davidsen T.M."/>
            <person name="Wayne K.J."/>
            <person name="Tettelin H."/>
            <person name="Glass J.I."/>
            <person name="Rusch D."/>
            <person name="Podicherti R."/>
            <person name="Tsui H.-C.T."/>
            <person name="Winkler M.E."/>
        </authorList>
    </citation>
    <scope>NUCLEOTIDE SEQUENCE</scope>
</reference>
<dbReference type="GO" id="GO:0070181">
    <property type="term" value="F:small ribosomal subunit rRNA binding"/>
    <property type="evidence" value="ECO:0007669"/>
    <property type="project" value="TreeGrafter"/>
</dbReference>
<evidence type="ECO:0008006" key="4">
    <source>
        <dbReference type="Google" id="ProtNLM"/>
    </source>
</evidence>
<evidence type="ECO:0000313" key="3">
    <source>
        <dbReference type="EMBL" id="SVA13223.1"/>
    </source>
</evidence>
<name>A0A381TH18_9ZZZZ</name>
<feature type="compositionally biased region" description="Basic and acidic residues" evidence="2">
    <location>
        <begin position="99"/>
        <end position="117"/>
    </location>
</feature>
<feature type="compositionally biased region" description="Acidic residues" evidence="2">
    <location>
        <begin position="118"/>
        <end position="128"/>
    </location>
</feature>
<dbReference type="GO" id="GO:0006412">
    <property type="term" value="P:translation"/>
    <property type="evidence" value="ECO:0007669"/>
    <property type="project" value="InterPro"/>
</dbReference>
<evidence type="ECO:0000256" key="2">
    <source>
        <dbReference type="SAM" id="MobiDB-lite"/>
    </source>
</evidence>
<proteinExistence type="inferred from homology"/>
<dbReference type="GO" id="GO:0005737">
    <property type="term" value="C:cytoplasm"/>
    <property type="evidence" value="ECO:0007669"/>
    <property type="project" value="UniProtKB-ARBA"/>
</dbReference>
<accession>A0A381TH18</accession>
<protein>
    <recommendedName>
        <fullName evidence="4">30S ribosomal protein S6</fullName>
    </recommendedName>
</protein>
<dbReference type="Gene3D" id="3.30.70.60">
    <property type="match status" value="1"/>
</dbReference>
<dbReference type="CDD" id="cd00473">
    <property type="entry name" value="bS6"/>
    <property type="match status" value="1"/>
</dbReference>
<dbReference type="GO" id="GO:0003735">
    <property type="term" value="F:structural constituent of ribosome"/>
    <property type="evidence" value="ECO:0007669"/>
    <property type="project" value="InterPro"/>
</dbReference>
<sequence length="147" mass="17841">MRYYETLYIANPNYEQDRLVQLMESVSNELKENKVSIINHYIWSKKRLAYLIQKYKYGTFIILHFEAEKFDFLKDFETYLKLDKSILRHQTILLDKKPDKYDEKTEEISKDKKKEDKEPDDTVETIESSEEKMEPEVLKSEEELKIE</sequence>
<dbReference type="InterPro" id="IPR000529">
    <property type="entry name" value="Ribosomal_bS6"/>
</dbReference>
<dbReference type="InterPro" id="IPR014717">
    <property type="entry name" value="Transl_elong_EF1B/ribsomal_bS6"/>
</dbReference>
<dbReference type="GO" id="GO:0005840">
    <property type="term" value="C:ribosome"/>
    <property type="evidence" value="ECO:0007669"/>
    <property type="project" value="InterPro"/>
</dbReference>
<dbReference type="EMBL" id="UINC01004289">
    <property type="protein sequence ID" value="SVA13223.1"/>
    <property type="molecule type" value="Genomic_DNA"/>
</dbReference>